<organism evidence="2 3">
    <name type="scientific">Nocardioides yefusunii</name>
    <dbReference type="NCBI Taxonomy" id="2500546"/>
    <lineage>
        <taxon>Bacteria</taxon>
        <taxon>Bacillati</taxon>
        <taxon>Actinomycetota</taxon>
        <taxon>Actinomycetes</taxon>
        <taxon>Propionibacteriales</taxon>
        <taxon>Nocardioidaceae</taxon>
        <taxon>Nocardioides</taxon>
    </lineage>
</organism>
<proteinExistence type="predicted"/>
<evidence type="ECO:0000256" key="1">
    <source>
        <dbReference type="SAM" id="Phobius"/>
    </source>
</evidence>
<feature type="transmembrane region" description="Helical" evidence="1">
    <location>
        <begin position="44"/>
        <end position="63"/>
    </location>
</feature>
<dbReference type="Proteomes" id="UP001596098">
    <property type="component" value="Unassembled WGS sequence"/>
</dbReference>
<keyword evidence="1" id="KW-1133">Transmembrane helix</keyword>
<evidence type="ECO:0000313" key="3">
    <source>
        <dbReference type="Proteomes" id="UP001596098"/>
    </source>
</evidence>
<feature type="transmembrane region" description="Helical" evidence="1">
    <location>
        <begin position="190"/>
        <end position="209"/>
    </location>
</feature>
<name>A0ABW1QX27_9ACTN</name>
<protein>
    <submittedName>
        <fullName evidence="2">ABC transporter permease</fullName>
    </submittedName>
</protein>
<keyword evidence="1" id="KW-0812">Transmembrane</keyword>
<keyword evidence="1" id="KW-0472">Membrane</keyword>
<feature type="transmembrane region" description="Helical" evidence="1">
    <location>
        <begin position="160"/>
        <end position="183"/>
    </location>
</feature>
<gene>
    <name evidence="2" type="ORF">ACFPWU_07980</name>
</gene>
<accession>A0ABW1QX27</accession>
<feature type="transmembrane region" description="Helical" evidence="1">
    <location>
        <begin position="122"/>
        <end position="148"/>
    </location>
</feature>
<dbReference type="RefSeq" id="WP_128221399.1">
    <property type="nucleotide sequence ID" value="NZ_CP034929.1"/>
</dbReference>
<reference evidence="3" key="1">
    <citation type="journal article" date="2019" name="Int. J. Syst. Evol. Microbiol.">
        <title>The Global Catalogue of Microorganisms (GCM) 10K type strain sequencing project: providing services to taxonomists for standard genome sequencing and annotation.</title>
        <authorList>
            <consortium name="The Broad Institute Genomics Platform"/>
            <consortium name="The Broad Institute Genome Sequencing Center for Infectious Disease"/>
            <person name="Wu L."/>
            <person name="Ma J."/>
        </authorList>
    </citation>
    <scope>NUCLEOTIDE SEQUENCE [LARGE SCALE GENOMIC DNA]</scope>
    <source>
        <strain evidence="3">DFY28</strain>
    </source>
</reference>
<comment type="caution">
    <text evidence="2">The sequence shown here is derived from an EMBL/GenBank/DDBJ whole genome shotgun (WGS) entry which is preliminary data.</text>
</comment>
<sequence>MSTLSSDANAPRRGVIDVAATSKVPFLRLVSVEMRKMTDTRAGIWLLAILVAVVAVAVVAVAVTSRPDGAPFFGYVLSTTVPLSILLPVLGILLITGEWTQRTTLSTFTLESSRMRVMTAKIVTALLYAVLGLALAAGAAALFALAFGADQAFESANWPLLLNVAVLLTILMLQGVAFGTLILSSAGAIVAFFLVPVIFSIVLSFFSGLSEHVAWFDTQAAQASLMNDALPSATEWAQLGTTSLIWIVLPLVVGLVRIARMELK</sequence>
<feature type="transmembrane region" description="Helical" evidence="1">
    <location>
        <begin position="75"/>
        <end position="95"/>
    </location>
</feature>
<dbReference type="EMBL" id="JBHSQI010000003">
    <property type="protein sequence ID" value="MFC6153598.1"/>
    <property type="molecule type" value="Genomic_DNA"/>
</dbReference>
<evidence type="ECO:0000313" key="2">
    <source>
        <dbReference type="EMBL" id="MFC6153598.1"/>
    </source>
</evidence>
<feature type="transmembrane region" description="Helical" evidence="1">
    <location>
        <begin position="236"/>
        <end position="259"/>
    </location>
</feature>
<keyword evidence="3" id="KW-1185">Reference proteome</keyword>